<dbReference type="OrthoDB" id="6920823at2759"/>
<dbReference type="PANTHER" id="PTHR47027:SF28">
    <property type="entry name" value="ENDONUCLEASE-REVERSE TRANSCRIPTASE"/>
    <property type="match status" value="1"/>
</dbReference>
<gene>
    <name evidence="2" type="primary">Acey_s0114.g463</name>
    <name evidence="2" type="ORF">Y032_0114g463</name>
</gene>
<dbReference type="PANTHER" id="PTHR47027">
    <property type="entry name" value="REVERSE TRANSCRIPTASE DOMAIN-CONTAINING PROTEIN"/>
    <property type="match status" value="1"/>
</dbReference>
<protein>
    <recommendedName>
        <fullName evidence="1">Reverse transcriptase domain-containing protein</fullName>
    </recommendedName>
</protein>
<dbReference type="EMBL" id="JARK01001450">
    <property type="protein sequence ID" value="EYC00666.1"/>
    <property type="molecule type" value="Genomic_DNA"/>
</dbReference>
<dbReference type="Proteomes" id="UP000024635">
    <property type="component" value="Unassembled WGS sequence"/>
</dbReference>
<dbReference type="InterPro" id="IPR000477">
    <property type="entry name" value="RT_dom"/>
</dbReference>
<dbReference type="AlphaFoldDB" id="A0A016TD85"/>
<sequence>MYEGSPTRVRTAHGTTSKFEISVGVHQGSALSPFLFILTLDKVVKNLMEEPPFTLLYADDVAFIANSKVEIQDKIRKWQMTLADAGLRLNLKKTEIMSSIEVPGDVSDISGTVFTQTKEFQYLVTS</sequence>
<dbReference type="Gene3D" id="3.30.70.270">
    <property type="match status" value="1"/>
</dbReference>
<evidence type="ECO:0000259" key="1">
    <source>
        <dbReference type="PROSITE" id="PS50878"/>
    </source>
</evidence>
<keyword evidence="3" id="KW-1185">Reference proteome</keyword>
<evidence type="ECO:0000313" key="3">
    <source>
        <dbReference type="Proteomes" id="UP000024635"/>
    </source>
</evidence>
<name>A0A016TD85_9BILA</name>
<organism evidence="2 3">
    <name type="scientific">Ancylostoma ceylanicum</name>
    <dbReference type="NCBI Taxonomy" id="53326"/>
    <lineage>
        <taxon>Eukaryota</taxon>
        <taxon>Metazoa</taxon>
        <taxon>Ecdysozoa</taxon>
        <taxon>Nematoda</taxon>
        <taxon>Chromadorea</taxon>
        <taxon>Rhabditida</taxon>
        <taxon>Rhabditina</taxon>
        <taxon>Rhabditomorpha</taxon>
        <taxon>Strongyloidea</taxon>
        <taxon>Ancylostomatidae</taxon>
        <taxon>Ancylostomatinae</taxon>
        <taxon>Ancylostoma</taxon>
    </lineage>
</organism>
<proteinExistence type="predicted"/>
<dbReference type="PROSITE" id="PS50878">
    <property type="entry name" value="RT_POL"/>
    <property type="match status" value="1"/>
</dbReference>
<dbReference type="InterPro" id="IPR043128">
    <property type="entry name" value="Rev_trsase/Diguanyl_cyclase"/>
</dbReference>
<dbReference type="Pfam" id="PF00078">
    <property type="entry name" value="RVT_1"/>
    <property type="match status" value="1"/>
</dbReference>
<evidence type="ECO:0000313" key="2">
    <source>
        <dbReference type="EMBL" id="EYC00666.1"/>
    </source>
</evidence>
<dbReference type="InterPro" id="IPR043502">
    <property type="entry name" value="DNA/RNA_pol_sf"/>
</dbReference>
<feature type="domain" description="Reverse transcriptase" evidence="1">
    <location>
        <begin position="1"/>
        <end position="114"/>
    </location>
</feature>
<comment type="caution">
    <text evidence="2">The sequence shown here is derived from an EMBL/GenBank/DDBJ whole genome shotgun (WGS) entry which is preliminary data.</text>
</comment>
<reference evidence="3" key="1">
    <citation type="journal article" date="2015" name="Nat. Genet.">
        <title>The genome and transcriptome of the zoonotic hookworm Ancylostoma ceylanicum identify infection-specific gene families.</title>
        <authorList>
            <person name="Schwarz E.M."/>
            <person name="Hu Y."/>
            <person name="Antoshechkin I."/>
            <person name="Miller M.M."/>
            <person name="Sternberg P.W."/>
            <person name="Aroian R.V."/>
        </authorList>
    </citation>
    <scope>NUCLEOTIDE SEQUENCE</scope>
    <source>
        <strain evidence="3">HY135</strain>
    </source>
</reference>
<accession>A0A016TD85</accession>
<dbReference type="SUPFAM" id="SSF56672">
    <property type="entry name" value="DNA/RNA polymerases"/>
    <property type="match status" value="1"/>
</dbReference>